<name>A0A1H5YN12_9BACT</name>
<dbReference type="PANTHER" id="PTHR43861">
    <property type="entry name" value="TRANS-ACONITATE 2-METHYLTRANSFERASE-RELATED"/>
    <property type="match status" value="1"/>
</dbReference>
<dbReference type="Gene3D" id="3.40.50.150">
    <property type="entry name" value="Vaccinia Virus protein VP39"/>
    <property type="match status" value="1"/>
</dbReference>
<evidence type="ECO:0000313" key="1">
    <source>
        <dbReference type="EMBL" id="SEG25022.1"/>
    </source>
</evidence>
<accession>A0A1H5YN12</accession>
<dbReference type="EMBL" id="FNVR01000020">
    <property type="protein sequence ID" value="SEG25022.1"/>
    <property type="molecule type" value="Genomic_DNA"/>
</dbReference>
<keyword evidence="1" id="KW-0489">Methyltransferase</keyword>
<dbReference type="STRING" id="1120964.GCA_001313265_04231"/>
<dbReference type="Pfam" id="PF13489">
    <property type="entry name" value="Methyltransf_23"/>
    <property type="match status" value="1"/>
</dbReference>
<protein>
    <submittedName>
        <fullName evidence="1">Methyltransferase domain-containing protein</fullName>
    </submittedName>
</protein>
<dbReference type="AlphaFoldDB" id="A0A1H5YN12"/>
<proteinExistence type="predicted"/>
<reference evidence="2" key="1">
    <citation type="submission" date="2016-10" db="EMBL/GenBank/DDBJ databases">
        <authorList>
            <person name="Varghese N."/>
            <person name="Submissions S."/>
        </authorList>
    </citation>
    <scope>NUCLEOTIDE SEQUENCE [LARGE SCALE GENOMIC DNA]</scope>
    <source>
        <strain evidence="2">DSM 17298</strain>
    </source>
</reference>
<dbReference type="InterPro" id="IPR029063">
    <property type="entry name" value="SAM-dependent_MTases_sf"/>
</dbReference>
<sequence>MSECKFCGSGELSFFQAKERMLGLGGIFRYAECLGCGSLQLDAVPEDLSVYYPSNYYSFIPLQPSNLLKRILKSLRMRLFLGLGLDAIAPRYGFWLKKLNPEFTCRIADVGCGNGQLLYELYASGYLDLHGFDPFIDADKQVAPGLTLWKKRIEESGYTFDLIMMHHSFEHMEDPHEVLKCCYRQLKPGGKLLIRCPVADAQVWKAHRELWVQLDAPRHLIIPTVAGLKIKAEQLGFVLDEVEFDSSDFQFWGTELYRRDEILDESKIAKFFTKEERQIMHKKALQNNLEGEGDQACFYLRKPLRS</sequence>
<organism evidence="1 2">
    <name type="scientific">Algoriphagus boritolerans DSM 17298 = JCM 18970</name>
    <dbReference type="NCBI Taxonomy" id="1120964"/>
    <lineage>
        <taxon>Bacteria</taxon>
        <taxon>Pseudomonadati</taxon>
        <taxon>Bacteroidota</taxon>
        <taxon>Cytophagia</taxon>
        <taxon>Cytophagales</taxon>
        <taxon>Cyclobacteriaceae</taxon>
        <taxon>Algoriphagus</taxon>
    </lineage>
</organism>
<gene>
    <name evidence="1" type="ORF">SAMN03080598_03078</name>
</gene>
<dbReference type="OrthoDB" id="9791837at2"/>
<keyword evidence="1" id="KW-0808">Transferase</keyword>
<evidence type="ECO:0000313" key="2">
    <source>
        <dbReference type="Proteomes" id="UP000236736"/>
    </source>
</evidence>
<keyword evidence="2" id="KW-1185">Reference proteome</keyword>
<dbReference type="CDD" id="cd02440">
    <property type="entry name" value="AdoMet_MTases"/>
    <property type="match status" value="1"/>
</dbReference>
<dbReference type="GO" id="GO:0008168">
    <property type="term" value="F:methyltransferase activity"/>
    <property type="evidence" value="ECO:0007669"/>
    <property type="project" value="UniProtKB-KW"/>
</dbReference>
<dbReference type="Proteomes" id="UP000236736">
    <property type="component" value="Unassembled WGS sequence"/>
</dbReference>
<dbReference type="SUPFAM" id="SSF53335">
    <property type="entry name" value="S-adenosyl-L-methionine-dependent methyltransferases"/>
    <property type="match status" value="1"/>
</dbReference>
<dbReference type="GO" id="GO:0032259">
    <property type="term" value="P:methylation"/>
    <property type="evidence" value="ECO:0007669"/>
    <property type="project" value="UniProtKB-KW"/>
</dbReference>
<dbReference type="RefSeq" id="WP_103925706.1">
    <property type="nucleotide sequence ID" value="NZ_FNVR01000020.1"/>
</dbReference>